<gene>
    <name evidence="6" type="ORF">C5748_06140</name>
</gene>
<dbReference type="GO" id="GO:0042884">
    <property type="term" value="P:microcin transport"/>
    <property type="evidence" value="ECO:0007669"/>
    <property type="project" value="TreeGrafter"/>
</dbReference>
<dbReference type="SUPFAM" id="SSF53850">
    <property type="entry name" value="Periplasmic binding protein-like II"/>
    <property type="match status" value="1"/>
</dbReference>
<dbReference type="InterPro" id="IPR000914">
    <property type="entry name" value="SBP_5_dom"/>
</dbReference>
<dbReference type="PROSITE" id="PS51318">
    <property type="entry name" value="TAT"/>
    <property type="match status" value="1"/>
</dbReference>
<comment type="subcellular location">
    <subcellularLocation>
        <location evidence="1">Periplasm</location>
    </subcellularLocation>
</comment>
<reference evidence="6 7" key="1">
    <citation type="submission" date="2018-02" db="EMBL/GenBank/DDBJ databases">
        <title>The draft genome of Phyllobacterium sp. 1N-3.</title>
        <authorList>
            <person name="Liu L."/>
            <person name="Li L."/>
            <person name="Zhang X."/>
            <person name="Wang T."/>
            <person name="Liang L."/>
        </authorList>
    </citation>
    <scope>NUCLEOTIDE SEQUENCE [LARGE SCALE GENOMIC DNA]</scope>
    <source>
        <strain evidence="6 7">1N-3</strain>
    </source>
</reference>
<comment type="caution">
    <text evidence="6">The sequence shown here is derived from an EMBL/GenBank/DDBJ whole genome shotgun (WGS) entry which is preliminary data.</text>
</comment>
<dbReference type="CDD" id="cd08497">
    <property type="entry name" value="MbnE-like"/>
    <property type="match status" value="1"/>
</dbReference>
<name>A0A2S9IVB1_9HYPH</name>
<feature type="chain" id="PRO_5015438523" description="Solute-binding protein family 5 domain-containing protein" evidence="4">
    <location>
        <begin position="31"/>
        <end position="624"/>
    </location>
</feature>
<comment type="similarity">
    <text evidence="2">Belongs to the bacterial solute-binding protein 5 family.</text>
</comment>
<dbReference type="EMBL" id="PVBR01000004">
    <property type="protein sequence ID" value="PRD44476.1"/>
    <property type="molecule type" value="Genomic_DNA"/>
</dbReference>
<dbReference type="Pfam" id="PF00496">
    <property type="entry name" value="SBP_bac_5"/>
    <property type="match status" value="1"/>
</dbReference>
<dbReference type="GO" id="GO:0015833">
    <property type="term" value="P:peptide transport"/>
    <property type="evidence" value="ECO:0007669"/>
    <property type="project" value="TreeGrafter"/>
</dbReference>
<dbReference type="InterPro" id="IPR030678">
    <property type="entry name" value="Peptide/Ni-bd"/>
</dbReference>
<dbReference type="PANTHER" id="PTHR30290:SF64">
    <property type="entry name" value="ABC TRANSPORTER PERIPLASMIC BINDING PROTEIN"/>
    <property type="match status" value="1"/>
</dbReference>
<evidence type="ECO:0000313" key="6">
    <source>
        <dbReference type="EMBL" id="PRD44476.1"/>
    </source>
</evidence>
<dbReference type="Gene3D" id="3.10.105.10">
    <property type="entry name" value="Dipeptide-binding Protein, Domain 3"/>
    <property type="match status" value="1"/>
</dbReference>
<organism evidence="6 7">
    <name type="scientific">Phyllobacterium phragmitis</name>
    <dbReference type="NCBI Taxonomy" id="2670329"/>
    <lineage>
        <taxon>Bacteria</taxon>
        <taxon>Pseudomonadati</taxon>
        <taxon>Pseudomonadota</taxon>
        <taxon>Alphaproteobacteria</taxon>
        <taxon>Hyphomicrobiales</taxon>
        <taxon>Phyllobacteriaceae</taxon>
        <taxon>Phyllobacterium</taxon>
    </lineage>
</organism>
<keyword evidence="7" id="KW-1185">Reference proteome</keyword>
<dbReference type="InterPro" id="IPR039424">
    <property type="entry name" value="SBP_5"/>
</dbReference>
<dbReference type="InterPro" id="IPR006311">
    <property type="entry name" value="TAT_signal"/>
</dbReference>
<evidence type="ECO:0000256" key="4">
    <source>
        <dbReference type="SAM" id="SignalP"/>
    </source>
</evidence>
<keyword evidence="3 4" id="KW-0732">Signal</keyword>
<proteinExistence type="inferred from homology"/>
<sequence length="624" mass="70853">MAKPTIDRRSFLSLSGSAAIAAFMPGRAFAEVPTDTPLHGLSAFGALKYPDDFTHFDYASPDAPKGGTFAFGPPNWVYNQSPLTFNTLNSFSGKGDAPPRMELCFDSLMTSALDEPDAIYGLVAESVTISDDRNSYIFKLRPDARFADGTPLTADDVAFSYLTFREEGHPELLLTLSELKDAVAEDAHTLRLVFSGKHSARAILNAATMPILSKAWYATRDFSASTLEPPLGSGPYKVGRFSPAQFIAYERNKDYWARDLPVNRGFYHFDRIRIEFYRDRQPEFEAFKKGVLDWRWESSSKFWATEYNFPAILEKKVVKRTFPREKRPSMQSWAVNQRRERFRDPRVREAITLCFDFEWTNKNLFYDAYQRAQSCFGGSDFEARGKPSPDELAILERYRGRVPEAIFGEVVTMPVSDGSGRDRKLFRRAIDLMTEAGFKRENGRFADKDGRSFDLELMIDSEGFVRICNPFMQNLRAIGINASLRLVDPVQYQARTLNFDFDMMGMAVSMSATPTQESLGPMFSSRSADIPGTRNYPGTADPVIDALIEDAGKVTSRDELVPVLQVLDRLLRLRRDWIPTWTSANHLVAYWDRFGFREPKPDYGFPVETLWWVDEEKAQAIGKA</sequence>
<dbReference type="PIRSF" id="PIRSF002741">
    <property type="entry name" value="MppA"/>
    <property type="match status" value="1"/>
</dbReference>
<feature type="domain" description="Solute-binding protein family 5" evidence="5">
    <location>
        <begin position="119"/>
        <end position="526"/>
    </location>
</feature>
<dbReference type="GO" id="GO:1904680">
    <property type="term" value="F:peptide transmembrane transporter activity"/>
    <property type="evidence" value="ECO:0007669"/>
    <property type="project" value="TreeGrafter"/>
</dbReference>
<evidence type="ECO:0000313" key="7">
    <source>
        <dbReference type="Proteomes" id="UP000239434"/>
    </source>
</evidence>
<dbReference type="PANTHER" id="PTHR30290">
    <property type="entry name" value="PERIPLASMIC BINDING COMPONENT OF ABC TRANSPORTER"/>
    <property type="match status" value="1"/>
</dbReference>
<evidence type="ECO:0000259" key="5">
    <source>
        <dbReference type="Pfam" id="PF00496"/>
    </source>
</evidence>
<evidence type="ECO:0000256" key="1">
    <source>
        <dbReference type="ARBA" id="ARBA00004418"/>
    </source>
</evidence>
<dbReference type="Gene3D" id="3.40.190.10">
    <property type="entry name" value="Periplasmic binding protein-like II"/>
    <property type="match status" value="1"/>
</dbReference>
<evidence type="ECO:0000256" key="3">
    <source>
        <dbReference type="ARBA" id="ARBA00022729"/>
    </source>
</evidence>
<accession>A0A2S9IVB1</accession>
<protein>
    <recommendedName>
        <fullName evidence="5">Solute-binding protein family 5 domain-containing protein</fullName>
    </recommendedName>
</protein>
<dbReference type="Proteomes" id="UP000239434">
    <property type="component" value="Unassembled WGS sequence"/>
</dbReference>
<dbReference type="GO" id="GO:0043190">
    <property type="term" value="C:ATP-binding cassette (ABC) transporter complex"/>
    <property type="evidence" value="ECO:0007669"/>
    <property type="project" value="InterPro"/>
</dbReference>
<evidence type="ECO:0000256" key="2">
    <source>
        <dbReference type="ARBA" id="ARBA00005695"/>
    </source>
</evidence>
<feature type="signal peptide" evidence="4">
    <location>
        <begin position="1"/>
        <end position="30"/>
    </location>
</feature>
<dbReference type="GO" id="GO:0030288">
    <property type="term" value="C:outer membrane-bounded periplasmic space"/>
    <property type="evidence" value="ECO:0007669"/>
    <property type="project" value="TreeGrafter"/>
</dbReference>
<dbReference type="AlphaFoldDB" id="A0A2S9IVB1"/>